<dbReference type="PANTHER" id="PTHR33129:SF1">
    <property type="entry name" value="ATP-BINDING PROTEIN"/>
    <property type="match status" value="1"/>
</dbReference>
<dbReference type="AlphaFoldDB" id="A0A2K3CQ06"/>
<dbReference type="Proteomes" id="UP000006906">
    <property type="component" value="Chromosome 17"/>
</dbReference>
<dbReference type="RefSeq" id="XP_042914630.1">
    <property type="nucleotide sequence ID" value="XM_043072172.1"/>
</dbReference>
<accession>A0A2K3CQ06</accession>
<protein>
    <submittedName>
        <fullName evidence="2">Uncharacterized protein</fullName>
    </submittedName>
</protein>
<reference evidence="2" key="2">
    <citation type="submission" date="2017-07" db="EMBL/GenBank/DDBJ databases">
        <title>WGS assembly of Chlamydomonas reinhardtii.</title>
        <authorList>
            <consortium name="Chlamydomonas Annotation Team"/>
            <consortium name="JGI Annotation Team"/>
            <person name="Merchant S.S."/>
            <person name="Prochnik S.E."/>
            <person name="Vallon O."/>
            <person name="Harris E.H."/>
            <person name="Karpowicz S.J."/>
            <person name="Witman G.B."/>
            <person name="Terry A."/>
            <person name="Salamov A."/>
            <person name="Fritz-Laylin L.K."/>
            <person name="Marechal-Drouard L."/>
            <person name="Marshall W.F."/>
            <person name="Qu L.H."/>
            <person name="Nelson D.R."/>
            <person name="Sanderfoot A.A."/>
            <person name="Spalding M.H."/>
            <person name="Kapitonov V.V."/>
            <person name="Ren Q."/>
            <person name="Ferris P."/>
            <person name="Lindquist E."/>
            <person name="Shapiro H."/>
            <person name="Lucas S.M."/>
            <person name="Grimwood J."/>
            <person name="Schmutz J."/>
            <person name="Grigoriev I.V."/>
            <person name="Rokhsar D.S."/>
        </authorList>
    </citation>
    <scope>NUCLEOTIDE SEQUENCE</scope>
    <source>
        <strain evidence="2">CC-503 cw92 mt+</strain>
    </source>
</reference>
<dbReference type="EMBL" id="CM008978">
    <property type="protein sequence ID" value="PNW70358.1"/>
    <property type="molecule type" value="Genomic_DNA"/>
</dbReference>
<dbReference type="EMBL" id="CM008978">
    <property type="protein sequence ID" value="PNW70359.1"/>
    <property type="molecule type" value="Genomic_DNA"/>
</dbReference>
<gene>
    <name evidence="2" type="ORF">CHLRE_17g716600v5</name>
</gene>
<dbReference type="SUPFAM" id="SSF52540">
    <property type="entry name" value="P-loop containing nucleoside triphosphate hydrolases"/>
    <property type="match status" value="1"/>
</dbReference>
<evidence type="ECO:0000256" key="1">
    <source>
        <dbReference type="SAM" id="MobiDB-lite"/>
    </source>
</evidence>
<evidence type="ECO:0000313" key="3">
    <source>
        <dbReference type="Proteomes" id="UP000006906"/>
    </source>
</evidence>
<sequence length="566" mass="61861">MIPVKEDPAATAMMRALRSQPVPAPGEVLRLDGGADFVMHLRLRGLYIRDCYKQLADLMLTEPPLDYILTGTPGTGKSLLIYYFLGRLLHLPQPPPFIVWQHVFKHNRRYCYDVKTGEVRVGGLDRFEEVELANPDTWYITDGVPPDVGVRARILLITPPKRETYKEMEKASAVKLFMPLWSLEELQDCRSKVGIPVPEALVTKFFEYCGGVALYSLEQQRPATNKTFDALLDNLRGAVNACNVAQVRAAIEGAGARDMGPESIHRVIHITTDASYSRRQLVFASPWVAERFVGTALMNGDERGLVSLVNSTTGSLRGMLHEAWMHMLLPKGGGLIVTPVDFPDGMEELQRGPEQRLKLPKCKGVALFEDVAEIAGERCCEGVYYRPSSSPAFPLVDSLLCAGGAVYLFHMTVGDSKIVDFAALEELLRKLSLASQPEPRLIFVVPEDVYLTFKLSGKVGDEDDKGQAAVVEGGWTQATAEAPAAASAKGQPSKALAAASAKGRPRRAQAPALAPAPAPVPAPAVARPKLYIMKVPLATRTKPNVRAAVFTQRGRPAARMLGGLQW</sequence>
<dbReference type="Gramene" id="PNW70358">
    <property type="protein sequence ID" value="PNW70358"/>
    <property type="gene ID" value="CHLRE_17g716600v5"/>
</dbReference>
<dbReference type="KEGG" id="cre:CHLRE_17g716600v5"/>
<dbReference type="ExpressionAtlas" id="A0A2K3CQ06">
    <property type="expression patterns" value="baseline and differential"/>
</dbReference>
<reference evidence="2 3" key="1">
    <citation type="journal article" date="2007" name="Science">
        <title>The Chlamydomonas genome reveals the evolution of key animal and plant functions.</title>
        <authorList>
            <person name="Merchant S.S."/>
            <person name="Prochnik S.E."/>
            <person name="Vallon O."/>
            <person name="Harris E.H."/>
            <person name="Karpowicz S.J."/>
            <person name="Witman G.B."/>
            <person name="Terry A."/>
            <person name="Salamov A."/>
            <person name="Fritz-Laylin L.K."/>
            <person name="Marechal-Drouard L."/>
            <person name="Marshall W.F."/>
            <person name="Qu L.H."/>
            <person name="Nelson D.R."/>
            <person name="Sanderfoot A.A."/>
            <person name="Spalding M.H."/>
            <person name="Kapitonov V.V."/>
            <person name="Ren Q."/>
            <person name="Ferris P."/>
            <person name="Lindquist E."/>
            <person name="Shapiro H."/>
            <person name="Lucas S.M."/>
            <person name="Grimwood J."/>
            <person name="Schmutz J."/>
            <person name="Cardol P."/>
            <person name="Cerutti H."/>
            <person name="Chanfreau G."/>
            <person name="Chen C.L."/>
            <person name="Cognat V."/>
            <person name="Croft M.T."/>
            <person name="Dent R."/>
            <person name="Dutcher S."/>
            <person name="Fernandez E."/>
            <person name="Fukuzawa H."/>
            <person name="Gonzalez-Ballester D."/>
            <person name="Gonzalez-Halphen D."/>
            <person name="Hallmann A."/>
            <person name="Hanikenne M."/>
            <person name="Hippler M."/>
            <person name="Inwood W."/>
            <person name="Jabbari K."/>
            <person name="Kalanon M."/>
            <person name="Kuras R."/>
            <person name="Lefebvre P.A."/>
            <person name="Lemaire S.D."/>
            <person name="Lobanov A.V."/>
            <person name="Lohr M."/>
            <person name="Manuell A."/>
            <person name="Meier I."/>
            <person name="Mets L."/>
            <person name="Mittag M."/>
            <person name="Mittelmeier T."/>
            <person name="Moroney J.V."/>
            <person name="Moseley J."/>
            <person name="Napoli C."/>
            <person name="Nedelcu A.M."/>
            <person name="Niyogi K."/>
            <person name="Novoselov S.V."/>
            <person name="Paulsen I.T."/>
            <person name="Pazour G."/>
            <person name="Purton S."/>
            <person name="Ral J.P."/>
            <person name="Riano-Pachon D.M."/>
            <person name="Riekhof W."/>
            <person name="Rymarquis L."/>
            <person name="Schroda M."/>
            <person name="Stern D."/>
            <person name="Umen J."/>
            <person name="Willows R."/>
            <person name="Wilson N."/>
            <person name="Zimmer S.L."/>
            <person name="Allmer J."/>
            <person name="Balk J."/>
            <person name="Bisova K."/>
            <person name="Chen C.J."/>
            <person name="Elias M."/>
            <person name="Gendler K."/>
            <person name="Hauser C."/>
            <person name="Lamb M.R."/>
            <person name="Ledford H."/>
            <person name="Long J.C."/>
            <person name="Minagawa J."/>
            <person name="Page M.D."/>
            <person name="Pan J."/>
            <person name="Pootakham W."/>
            <person name="Roje S."/>
            <person name="Rose A."/>
            <person name="Stahlberg E."/>
            <person name="Terauchi A.M."/>
            <person name="Yang P."/>
            <person name="Ball S."/>
            <person name="Bowler C."/>
            <person name="Dieckmann C.L."/>
            <person name="Gladyshev V.N."/>
            <person name="Green P."/>
            <person name="Jorgensen R."/>
            <person name="Mayfield S."/>
            <person name="Mueller-Roeber B."/>
            <person name="Rajamani S."/>
            <person name="Sayre R.T."/>
            <person name="Brokstein P."/>
            <person name="Dubchak I."/>
            <person name="Goodstein D."/>
            <person name="Hornick L."/>
            <person name="Huang Y.W."/>
            <person name="Jhaveri J."/>
            <person name="Luo Y."/>
            <person name="Martinez D."/>
            <person name="Ngau W.C."/>
            <person name="Otillar B."/>
            <person name="Poliakov A."/>
            <person name="Porter A."/>
            <person name="Szajkowski L."/>
            <person name="Werner G."/>
            <person name="Zhou K."/>
            <person name="Grigoriev I.V."/>
            <person name="Rokhsar D.S."/>
            <person name="Grossman A.R."/>
        </authorList>
    </citation>
    <scope>NUCLEOTIDE SEQUENCE [LARGE SCALE GENOMIC DNA]</scope>
    <source>
        <strain evidence="3">CC-503</strain>
        <strain evidence="2">CC-503 cw92 mt+</strain>
    </source>
</reference>
<dbReference type="Gramene" id="PNW70359">
    <property type="protein sequence ID" value="PNW70359"/>
    <property type="gene ID" value="CHLRE_17g716600v5"/>
</dbReference>
<dbReference type="OrthoDB" id="526326at2759"/>
<keyword evidence="3" id="KW-1185">Reference proteome</keyword>
<dbReference type="InterPro" id="IPR027417">
    <property type="entry name" value="P-loop_NTPase"/>
</dbReference>
<dbReference type="RefSeq" id="XP_042914631.1">
    <property type="nucleotide sequence ID" value="XM_043072171.1"/>
</dbReference>
<organism evidence="2 3">
    <name type="scientific">Chlamydomonas reinhardtii</name>
    <name type="common">Chlamydomonas smithii</name>
    <dbReference type="NCBI Taxonomy" id="3055"/>
    <lineage>
        <taxon>Eukaryota</taxon>
        <taxon>Viridiplantae</taxon>
        <taxon>Chlorophyta</taxon>
        <taxon>core chlorophytes</taxon>
        <taxon>Chlorophyceae</taxon>
        <taxon>CS clade</taxon>
        <taxon>Chlamydomonadales</taxon>
        <taxon>Chlamydomonadaceae</taxon>
        <taxon>Chlamydomonas</taxon>
    </lineage>
</organism>
<feature type="compositionally biased region" description="Low complexity" evidence="1">
    <location>
        <begin position="482"/>
        <end position="495"/>
    </location>
</feature>
<dbReference type="GeneID" id="5725982"/>
<dbReference type="PANTHER" id="PTHR33129">
    <property type="entry name" value="PROTEIN KINASE DOMAIN-CONTAINING PROTEIN-RELATED"/>
    <property type="match status" value="1"/>
</dbReference>
<dbReference type="InterPro" id="IPR052980">
    <property type="entry name" value="Crinkler_effector"/>
</dbReference>
<feature type="region of interest" description="Disordered" evidence="1">
    <location>
        <begin position="482"/>
        <end position="519"/>
    </location>
</feature>
<evidence type="ECO:0000313" key="2">
    <source>
        <dbReference type="EMBL" id="PNW70358.1"/>
    </source>
</evidence>
<name>A0A2K3CQ06_CHLRE</name>
<dbReference type="STRING" id="3055.A0A2K3CQ06"/>
<proteinExistence type="predicted"/>